<evidence type="ECO:0000313" key="1">
    <source>
        <dbReference type="EMBL" id="CAP85669.1"/>
    </source>
</evidence>
<dbReference type="Proteomes" id="UP000000724">
    <property type="component" value="Contig Pc00c20"/>
</dbReference>
<protein>
    <submittedName>
        <fullName evidence="1">Uncharacterized protein</fullName>
    </submittedName>
</protein>
<organism evidence="1 2">
    <name type="scientific">Penicillium rubens (strain ATCC 28089 / DSM 1075 / NRRL 1951 / Wisconsin 54-1255)</name>
    <name type="common">Penicillium chrysogenum</name>
    <dbReference type="NCBI Taxonomy" id="500485"/>
    <lineage>
        <taxon>Eukaryota</taxon>
        <taxon>Fungi</taxon>
        <taxon>Dikarya</taxon>
        <taxon>Ascomycota</taxon>
        <taxon>Pezizomycotina</taxon>
        <taxon>Eurotiomycetes</taxon>
        <taxon>Eurotiomycetidae</taxon>
        <taxon>Eurotiales</taxon>
        <taxon>Aspergillaceae</taxon>
        <taxon>Penicillium</taxon>
        <taxon>Penicillium chrysogenum species complex</taxon>
    </lineage>
</organism>
<dbReference type="AlphaFoldDB" id="B6HG27"/>
<dbReference type="OrthoDB" id="4366877at2759"/>
<reference evidence="1 2" key="1">
    <citation type="journal article" date="2008" name="Nat. Biotechnol.">
        <title>Genome sequencing and analysis of the filamentous fungus Penicillium chrysogenum.</title>
        <authorList>
            <person name="van den Berg M.A."/>
            <person name="Albang R."/>
            <person name="Albermann K."/>
            <person name="Badger J.H."/>
            <person name="Daran J.-M."/>
            <person name="Driessen A.J.M."/>
            <person name="Garcia-Estrada C."/>
            <person name="Fedorova N.D."/>
            <person name="Harris D.M."/>
            <person name="Heijne W.H.M."/>
            <person name="Joardar V.S."/>
            <person name="Kiel J.A.K.W."/>
            <person name="Kovalchuk A."/>
            <person name="Martin J.F."/>
            <person name="Nierman W.C."/>
            <person name="Nijland J.G."/>
            <person name="Pronk J.T."/>
            <person name="Roubos J.A."/>
            <person name="van der Klei I.J."/>
            <person name="van Peij N.N.M.E."/>
            <person name="Veenhuis M."/>
            <person name="von Doehren H."/>
            <person name="Wagner C."/>
            <person name="Wortman J.R."/>
            <person name="Bovenberg R.A.L."/>
        </authorList>
    </citation>
    <scope>NUCLEOTIDE SEQUENCE [LARGE SCALE GENOMIC DNA]</scope>
    <source>
        <strain evidence="2">ATCC 28089 / DSM 1075 / NRRL 1951 / Wisconsin 54-1255</strain>
    </source>
</reference>
<gene>
    <name evidence="1" type="ORF">Pc20g03400</name>
    <name evidence="1" type="ORF">PCH_Pc20g03400</name>
</gene>
<sequence>MTASPPSTSGTSTSTCNPYGSFLRGILAEISAMRGLRISRYYAEPGRGYTPSDKSGRDCGADQLVALRSWVTIQCISFPRTRLAVERWIRRGALLRMLKVARVSIDFTVEDVRRIMAKTANTATSRTSPARLYELRTSYSYIPLPAREHTQIAFAVHKAIDKALARMGLDEATHDYLGVDIDQIGIQQDLHLWRYPRPSRPSRQNDLLNKHIVHPSIGNVGENLGLQAELQSGGSYFAAVFEDTARLSIGELRVRQGTSFIATRKEGELFYPAATGKELLKYLGWGSPCTRSKEYGPYDQVIGRVVASAKVTGTKEIETARL</sequence>
<keyword evidence="2" id="KW-1185">Reference proteome</keyword>
<dbReference type="HOGENOM" id="CLU_863573_0_0_1"/>
<dbReference type="EMBL" id="AM920435">
    <property type="protein sequence ID" value="CAP85669.1"/>
    <property type="molecule type" value="Genomic_DNA"/>
</dbReference>
<proteinExistence type="predicted"/>
<dbReference type="STRING" id="500485.B6HG27"/>
<dbReference type="VEuPathDB" id="FungiDB:PCH_Pc20g03400"/>
<accession>B6HG27</accession>
<name>B6HG27_PENRW</name>
<evidence type="ECO:0000313" key="2">
    <source>
        <dbReference type="Proteomes" id="UP000000724"/>
    </source>
</evidence>